<dbReference type="Gene3D" id="3.40.50.2300">
    <property type="match status" value="3"/>
</dbReference>
<dbReference type="SUPFAM" id="SSF53822">
    <property type="entry name" value="Periplasmic binding protein-like I"/>
    <property type="match status" value="1"/>
</dbReference>
<feature type="domain" description="Receptor ligand binding region" evidence="11">
    <location>
        <begin position="126"/>
        <end position="486"/>
    </location>
</feature>
<evidence type="ECO:0000313" key="12">
    <source>
        <dbReference type="EMBL" id="KFB35333.1"/>
    </source>
</evidence>
<evidence type="ECO:0000256" key="9">
    <source>
        <dbReference type="SAM" id="Phobius"/>
    </source>
</evidence>
<dbReference type="EMBL" id="ATLV01007449">
    <property type="status" value="NOT_ANNOTATED_CDS"/>
    <property type="molecule type" value="Genomic_DNA"/>
</dbReference>
<evidence type="ECO:0000256" key="10">
    <source>
        <dbReference type="SAM" id="SignalP"/>
    </source>
</evidence>
<dbReference type="EMBL" id="ATLV01007453">
    <property type="status" value="NOT_ANNOTATED_CDS"/>
    <property type="molecule type" value="Genomic_DNA"/>
</dbReference>
<proteinExistence type="predicted"/>
<evidence type="ECO:0000256" key="1">
    <source>
        <dbReference type="ARBA" id="ARBA00004479"/>
    </source>
</evidence>
<dbReference type="EMBL" id="ATLV01007455">
    <property type="status" value="NOT_ANNOTATED_CDS"/>
    <property type="molecule type" value="Genomic_DNA"/>
</dbReference>
<dbReference type="EMBL" id="KE524413">
    <property type="protein sequence ID" value="KFB35333.1"/>
    <property type="molecule type" value="Genomic_DNA"/>
</dbReference>
<gene>
    <name evidence="12" type="ORF">ZHAS_00001710</name>
</gene>
<dbReference type="EMBL" id="ATLV01007451">
    <property type="status" value="NOT_ANNOTATED_CDS"/>
    <property type="molecule type" value="Genomic_DNA"/>
</dbReference>
<keyword evidence="7" id="KW-0325">Glycoprotein</keyword>
<dbReference type="Pfam" id="PF01094">
    <property type="entry name" value="ANF_receptor"/>
    <property type="match status" value="1"/>
</dbReference>
<reference evidence="13" key="2">
    <citation type="submission" date="2020-05" db="UniProtKB">
        <authorList>
            <consortium name="EnsemblMetazoa"/>
        </authorList>
    </citation>
    <scope>IDENTIFICATION</scope>
</reference>
<keyword evidence="14" id="KW-1185">Reference proteome</keyword>
<dbReference type="PANTHER" id="PTHR44755">
    <property type="entry name" value="NATRIURETIC PEPTIDE RECEPTOR 3-RELATED"/>
    <property type="match status" value="1"/>
</dbReference>
<dbReference type="OrthoDB" id="302535at2759"/>
<evidence type="ECO:0000256" key="6">
    <source>
        <dbReference type="ARBA" id="ARBA00023170"/>
    </source>
</evidence>
<keyword evidence="4 9" id="KW-1133">Transmembrane helix</keyword>
<sequence>MLGRVNDLTRAMMRCTVLALLLTLCCVGPGHDRTSVVLASVDTSAAGVRHQQLEAESTPPAKPYGNVLSRSARNQQDCSHQASNSTEAGQQDQSKGGKFLKFAILLPKVPSKRRDIRILSTVLPMIELATQMVTAPGGLLENFRIELDHRDTQCSSTHGALGAFDIFLKRKPDVFFGPICDYAIAPVARYSSVWGIPLITTGGMTEAFTLKEPNYRTLTRMAGNYHEFGVVMRELMQHYNWTIQSYLYHEWDEKAGLGFTDCSMAINSIMRAINSNDTIPKVFDEETAKYDDYLKLLRKIEKRARIVIMCASPSTIREIMLAAAELNMVGSGEYVFFNIEIYGSIAQTGWGCWYFHTAQGTRPSTWTCFPGANENFPQSLTTGGSRVINREIVKELTRTKYQYTYAEDEPVSTFVTAFYDAVLLYAYALNDSIAQLGEQRALQHPINGTHLAQLMWGRSFKGITGNVTIDSNGDRISNYSLLDLNPETGLFEVVANYYYGGGLQFVEGKAIHWAGDRKKAPPDRPTCGFNGSLCPDNSIPGYAILSLVLGVCVVCMGIASFVGYRHYKLEAEINSMTWKVNPNDVLSCNPSRGHRGSFHSMVKRGSQAYLLQSLNRPTRTLSHFLRRPRASWYFPFGFLLATNALQILGKLRLAWYLVDFVA</sequence>
<dbReference type="EMBL" id="ATLV01007446">
    <property type="status" value="NOT_ANNOTATED_CDS"/>
    <property type="molecule type" value="Genomic_DNA"/>
</dbReference>
<organism evidence="12">
    <name type="scientific">Anopheles sinensis</name>
    <name type="common">Mosquito</name>
    <dbReference type="NCBI Taxonomy" id="74873"/>
    <lineage>
        <taxon>Eukaryota</taxon>
        <taxon>Metazoa</taxon>
        <taxon>Ecdysozoa</taxon>
        <taxon>Arthropoda</taxon>
        <taxon>Hexapoda</taxon>
        <taxon>Insecta</taxon>
        <taxon>Pterygota</taxon>
        <taxon>Neoptera</taxon>
        <taxon>Endopterygota</taxon>
        <taxon>Diptera</taxon>
        <taxon>Nematocera</taxon>
        <taxon>Culicoidea</taxon>
        <taxon>Culicidae</taxon>
        <taxon>Anophelinae</taxon>
        <taxon>Anopheles</taxon>
    </lineage>
</organism>
<keyword evidence="3 10" id="KW-0732">Signal</keyword>
<dbReference type="EMBL" id="ATLV01007448">
    <property type="status" value="NOT_ANNOTATED_CDS"/>
    <property type="molecule type" value="Genomic_DNA"/>
</dbReference>
<dbReference type="InterPro" id="IPR052612">
    <property type="entry name" value="ANP_Clearance_Receptor"/>
</dbReference>
<dbReference type="PRINTS" id="PR00255">
    <property type="entry name" value="NATPEPTIDER"/>
</dbReference>
<feature type="chain" id="PRO_5001783292" evidence="10">
    <location>
        <begin position="28"/>
        <end position="662"/>
    </location>
</feature>
<dbReference type="GO" id="GO:0007165">
    <property type="term" value="P:signal transduction"/>
    <property type="evidence" value="ECO:0007669"/>
    <property type="project" value="TreeGrafter"/>
</dbReference>
<dbReference type="OMA" id="ITIICAD"/>
<dbReference type="InterPro" id="IPR028082">
    <property type="entry name" value="Peripla_BP_I"/>
</dbReference>
<feature type="transmembrane region" description="Helical" evidence="9">
    <location>
        <begin position="542"/>
        <end position="564"/>
    </location>
</feature>
<name>A0A084VBI9_ANOSI</name>
<dbReference type="InterPro" id="IPR001828">
    <property type="entry name" value="ANF_lig-bd_rcpt"/>
</dbReference>
<dbReference type="VEuPathDB" id="VectorBase:ASIC001710"/>
<dbReference type="EMBL" id="ATLV01007450">
    <property type="status" value="NOT_ANNOTATED_CDS"/>
    <property type="molecule type" value="Genomic_DNA"/>
</dbReference>
<keyword evidence="2 9" id="KW-0812">Transmembrane</keyword>
<dbReference type="GO" id="GO:0038023">
    <property type="term" value="F:signaling receptor activity"/>
    <property type="evidence" value="ECO:0007669"/>
    <property type="project" value="TreeGrafter"/>
</dbReference>
<feature type="region of interest" description="Disordered" evidence="8">
    <location>
        <begin position="72"/>
        <end position="94"/>
    </location>
</feature>
<dbReference type="EMBL" id="ATLV01007454">
    <property type="status" value="NOT_ANNOTATED_CDS"/>
    <property type="molecule type" value="Genomic_DNA"/>
</dbReference>
<dbReference type="Proteomes" id="UP000030765">
    <property type="component" value="Unassembled WGS sequence"/>
</dbReference>
<dbReference type="GO" id="GO:0017046">
    <property type="term" value="F:peptide hormone binding"/>
    <property type="evidence" value="ECO:0007669"/>
    <property type="project" value="TreeGrafter"/>
</dbReference>
<protein>
    <submittedName>
        <fullName evidence="12">AGAP003283-PA-like protein</fullName>
    </submittedName>
</protein>
<reference evidence="12 14" key="1">
    <citation type="journal article" date="2014" name="BMC Genomics">
        <title>Genome sequence of Anopheles sinensis provides insight into genetics basis of mosquito competence for malaria parasites.</title>
        <authorList>
            <person name="Zhou D."/>
            <person name="Zhang D."/>
            <person name="Ding G."/>
            <person name="Shi L."/>
            <person name="Hou Q."/>
            <person name="Ye Y."/>
            <person name="Xu Y."/>
            <person name="Zhou H."/>
            <person name="Xiong C."/>
            <person name="Li S."/>
            <person name="Yu J."/>
            <person name="Hong S."/>
            <person name="Yu X."/>
            <person name="Zou P."/>
            <person name="Chen C."/>
            <person name="Chang X."/>
            <person name="Wang W."/>
            <person name="Lv Y."/>
            <person name="Sun Y."/>
            <person name="Ma L."/>
            <person name="Shen B."/>
            <person name="Zhu C."/>
        </authorList>
    </citation>
    <scope>NUCLEOTIDE SEQUENCE [LARGE SCALE GENOMIC DNA]</scope>
</reference>
<feature type="signal peptide" evidence="10">
    <location>
        <begin position="1"/>
        <end position="27"/>
    </location>
</feature>
<feature type="transmembrane region" description="Helical" evidence="9">
    <location>
        <begin position="630"/>
        <end position="649"/>
    </location>
</feature>
<evidence type="ECO:0000256" key="7">
    <source>
        <dbReference type="ARBA" id="ARBA00023180"/>
    </source>
</evidence>
<evidence type="ECO:0000256" key="8">
    <source>
        <dbReference type="SAM" id="MobiDB-lite"/>
    </source>
</evidence>
<dbReference type="GO" id="GO:0016020">
    <property type="term" value="C:membrane"/>
    <property type="evidence" value="ECO:0007669"/>
    <property type="project" value="UniProtKB-SubCell"/>
</dbReference>
<dbReference type="VEuPathDB" id="VectorBase:ASIS004411"/>
<keyword evidence="6" id="KW-0675">Receptor</keyword>
<dbReference type="EMBL" id="ATLV01007452">
    <property type="status" value="NOT_ANNOTATED_CDS"/>
    <property type="molecule type" value="Genomic_DNA"/>
</dbReference>
<comment type="subcellular location">
    <subcellularLocation>
        <location evidence="1">Membrane</location>
        <topology evidence="1">Single-pass type I membrane protein</topology>
    </subcellularLocation>
</comment>
<evidence type="ECO:0000256" key="5">
    <source>
        <dbReference type="ARBA" id="ARBA00023136"/>
    </source>
</evidence>
<accession>A0A084VBI9</accession>
<dbReference type="EMBL" id="ATLV01007447">
    <property type="status" value="NOT_ANNOTATED_CDS"/>
    <property type="molecule type" value="Genomic_DNA"/>
</dbReference>
<dbReference type="InterPro" id="IPR001170">
    <property type="entry name" value="ANPR/GUC"/>
</dbReference>
<keyword evidence="5 9" id="KW-0472">Membrane</keyword>
<dbReference type="FunFam" id="3.40.50.2300:FF:000371">
    <property type="entry name" value="Guanylate cyclase"/>
    <property type="match status" value="1"/>
</dbReference>
<evidence type="ECO:0000256" key="2">
    <source>
        <dbReference type="ARBA" id="ARBA00022692"/>
    </source>
</evidence>
<evidence type="ECO:0000256" key="4">
    <source>
        <dbReference type="ARBA" id="ARBA00022989"/>
    </source>
</evidence>
<dbReference type="EnsemblMetazoa" id="ASIC001710-RA">
    <property type="protein sequence ID" value="ASIC001710-PA"/>
    <property type="gene ID" value="ASIC001710"/>
</dbReference>
<evidence type="ECO:0000259" key="11">
    <source>
        <dbReference type="Pfam" id="PF01094"/>
    </source>
</evidence>
<evidence type="ECO:0000256" key="3">
    <source>
        <dbReference type="ARBA" id="ARBA00022729"/>
    </source>
</evidence>
<dbReference type="PANTHER" id="PTHR44755:SF11">
    <property type="entry name" value="ATRIAL NATRIURETIC PEPTIDE RECEPTOR 3 ISOFORM X1"/>
    <property type="match status" value="1"/>
</dbReference>
<dbReference type="AlphaFoldDB" id="A0A084VBI9"/>
<evidence type="ECO:0000313" key="14">
    <source>
        <dbReference type="Proteomes" id="UP000030765"/>
    </source>
</evidence>
<dbReference type="STRING" id="74873.A0A084VBI9"/>
<evidence type="ECO:0000313" key="13">
    <source>
        <dbReference type="EnsemblMetazoa" id="ASIC001710-PA"/>
    </source>
</evidence>